<sequence length="355" mass="41664">MNSVHNPKVSIIVPIYNAELYLNKCLDSLVNQTFEDIEIICINDGSVDGSKEIMVEYSNRDNRIKICEQKNSGVSAARNNGIDVAKGKYVMFVDSDDWIDEKMCEITFNIAEEERADVVKTSYIREYKNKSLKKDIFHSDYFVLNHSQIMKEIHRRLFGLLGNEMANPENADSIATVWNTLYRYDLISDKKFIDINDIGTFEDGLFQIHALESCRRFVYINQPLYHYRKTNVNSITTQHKPELFDKWQNLFNIMEDYIKVNNLGREYTDALNNRICMSMIGLGLNEITAKSKTIIEKSKRLRKILKTVRYQNAYNEFNFTYLPFKWKFFFGLCKYQLTTILVIMVYGIKFLKDKV</sequence>
<dbReference type="GO" id="GO:0016757">
    <property type="term" value="F:glycosyltransferase activity"/>
    <property type="evidence" value="ECO:0007669"/>
    <property type="project" value="UniProtKB-KW"/>
</dbReference>
<feature type="domain" description="Glycosyltransferase 2-like" evidence="5">
    <location>
        <begin position="10"/>
        <end position="135"/>
    </location>
</feature>
<keyword evidence="4" id="KW-0472">Membrane</keyword>
<evidence type="ECO:0000256" key="3">
    <source>
        <dbReference type="ARBA" id="ARBA00022679"/>
    </source>
</evidence>
<name>A0ABW2ELP2_9BACI</name>
<reference evidence="7" key="1">
    <citation type="journal article" date="2019" name="Int. J. Syst. Evol. Microbiol.">
        <title>The Global Catalogue of Microorganisms (GCM) 10K type strain sequencing project: providing services to taxonomists for standard genome sequencing and annotation.</title>
        <authorList>
            <consortium name="The Broad Institute Genomics Platform"/>
            <consortium name="The Broad Institute Genome Sequencing Center for Infectious Disease"/>
            <person name="Wu L."/>
            <person name="Ma J."/>
        </authorList>
    </citation>
    <scope>NUCLEOTIDE SEQUENCE [LARGE SCALE GENOMIC DNA]</scope>
    <source>
        <strain evidence="7">CGMCC 4.1621</strain>
    </source>
</reference>
<dbReference type="EMBL" id="JBHSZV010000026">
    <property type="protein sequence ID" value="MFC7062333.1"/>
    <property type="molecule type" value="Genomic_DNA"/>
</dbReference>
<evidence type="ECO:0000313" key="6">
    <source>
        <dbReference type="EMBL" id="MFC7062333.1"/>
    </source>
</evidence>
<dbReference type="InterPro" id="IPR001173">
    <property type="entry name" value="Glyco_trans_2-like"/>
</dbReference>
<dbReference type="Proteomes" id="UP001596410">
    <property type="component" value="Unassembled WGS sequence"/>
</dbReference>
<dbReference type="RefSeq" id="WP_204711821.1">
    <property type="nucleotide sequence ID" value="NZ_JBHSZV010000026.1"/>
</dbReference>
<dbReference type="Pfam" id="PF00535">
    <property type="entry name" value="Glycos_transf_2"/>
    <property type="match status" value="1"/>
</dbReference>
<organism evidence="6 7">
    <name type="scientific">Halobacillus seohaensis</name>
    <dbReference type="NCBI Taxonomy" id="447421"/>
    <lineage>
        <taxon>Bacteria</taxon>
        <taxon>Bacillati</taxon>
        <taxon>Bacillota</taxon>
        <taxon>Bacilli</taxon>
        <taxon>Bacillales</taxon>
        <taxon>Bacillaceae</taxon>
        <taxon>Halobacillus</taxon>
    </lineage>
</organism>
<proteinExistence type="inferred from homology"/>
<evidence type="ECO:0000256" key="4">
    <source>
        <dbReference type="SAM" id="Phobius"/>
    </source>
</evidence>
<keyword evidence="2 6" id="KW-0328">Glycosyltransferase</keyword>
<evidence type="ECO:0000313" key="7">
    <source>
        <dbReference type="Proteomes" id="UP001596410"/>
    </source>
</evidence>
<keyword evidence="3 6" id="KW-0808">Transferase</keyword>
<evidence type="ECO:0000256" key="1">
    <source>
        <dbReference type="ARBA" id="ARBA00006739"/>
    </source>
</evidence>
<evidence type="ECO:0000256" key="2">
    <source>
        <dbReference type="ARBA" id="ARBA00022676"/>
    </source>
</evidence>
<keyword evidence="4" id="KW-1133">Transmembrane helix</keyword>
<dbReference type="InterPro" id="IPR029044">
    <property type="entry name" value="Nucleotide-diphossugar_trans"/>
</dbReference>
<dbReference type="Gene3D" id="3.90.550.10">
    <property type="entry name" value="Spore Coat Polysaccharide Biosynthesis Protein SpsA, Chain A"/>
    <property type="match status" value="1"/>
</dbReference>
<evidence type="ECO:0000259" key="5">
    <source>
        <dbReference type="Pfam" id="PF00535"/>
    </source>
</evidence>
<keyword evidence="4" id="KW-0812">Transmembrane</keyword>
<dbReference type="EC" id="2.4.-.-" evidence="6"/>
<dbReference type="PANTHER" id="PTHR22916:SF51">
    <property type="entry name" value="GLYCOSYLTRANSFERASE EPSH-RELATED"/>
    <property type="match status" value="1"/>
</dbReference>
<comment type="caution">
    <text evidence="6">The sequence shown here is derived from an EMBL/GenBank/DDBJ whole genome shotgun (WGS) entry which is preliminary data.</text>
</comment>
<accession>A0ABW2ELP2</accession>
<keyword evidence="7" id="KW-1185">Reference proteome</keyword>
<comment type="similarity">
    <text evidence="1">Belongs to the glycosyltransferase 2 family.</text>
</comment>
<dbReference type="SUPFAM" id="SSF53448">
    <property type="entry name" value="Nucleotide-diphospho-sugar transferases"/>
    <property type="match status" value="1"/>
</dbReference>
<dbReference type="CDD" id="cd00761">
    <property type="entry name" value="Glyco_tranf_GTA_type"/>
    <property type="match status" value="1"/>
</dbReference>
<gene>
    <name evidence="6" type="ORF">ACFQIC_10730</name>
</gene>
<protein>
    <submittedName>
        <fullName evidence="6">Glycosyltransferase</fullName>
        <ecNumber evidence="6">2.4.-.-</ecNumber>
    </submittedName>
</protein>
<dbReference type="PANTHER" id="PTHR22916">
    <property type="entry name" value="GLYCOSYLTRANSFERASE"/>
    <property type="match status" value="1"/>
</dbReference>
<feature type="transmembrane region" description="Helical" evidence="4">
    <location>
        <begin position="328"/>
        <end position="348"/>
    </location>
</feature>